<dbReference type="InterPro" id="IPR017850">
    <property type="entry name" value="Alkaline_phosphatase_core_sf"/>
</dbReference>
<keyword evidence="2" id="KW-1185">Reference proteome</keyword>
<gene>
    <name evidence="1" type="ORF">EZJ58_0122</name>
</gene>
<evidence type="ECO:0000313" key="2">
    <source>
        <dbReference type="Proteomes" id="UP000294555"/>
    </source>
</evidence>
<accession>A0A4V2Q2B1</accession>
<protein>
    <submittedName>
        <fullName evidence="1">Type I phosphodiesterase/nucleotide pyrophosphatase</fullName>
    </submittedName>
</protein>
<dbReference type="SUPFAM" id="SSF53649">
    <property type="entry name" value="Alkaline phosphatase-like"/>
    <property type="match status" value="1"/>
</dbReference>
<dbReference type="AlphaFoldDB" id="A0A4V2Q2B1"/>
<dbReference type="InterPro" id="IPR002591">
    <property type="entry name" value="Phosphodiest/P_Trfase"/>
</dbReference>
<name>A0A4V2Q2B1_9GAMM</name>
<dbReference type="EMBL" id="SJOI01000001">
    <property type="protein sequence ID" value="TCL02128.1"/>
    <property type="molecule type" value="Genomic_DNA"/>
</dbReference>
<reference evidence="1 2" key="1">
    <citation type="submission" date="2019-02" db="EMBL/GenBank/DDBJ databases">
        <title>Investigation of anaerobic lignin degradation for improved lignocellulosic biofuels.</title>
        <authorList>
            <person name="Deangelis K."/>
        </authorList>
    </citation>
    <scope>NUCLEOTIDE SEQUENCE [LARGE SCALE GENOMIC DNA]</scope>
    <source>
        <strain evidence="1 2">159R</strain>
    </source>
</reference>
<organism evidence="1 2">
    <name type="scientific">Sodalis ligni</name>
    <dbReference type="NCBI Taxonomy" id="2697027"/>
    <lineage>
        <taxon>Bacteria</taxon>
        <taxon>Pseudomonadati</taxon>
        <taxon>Pseudomonadota</taxon>
        <taxon>Gammaproteobacteria</taxon>
        <taxon>Enterobacterales</taxon>
        <taxon>Bruguierivoracaceae</taxon>
        <taxon>Sodalis</taxon>
    </lineage>
</organism>
<dbReference type="Proteomes" id="UP000294555">
    <property type="component" value="Unassembled WGS sequence"/>
</dbReference>
<dbReference type="OrthoDB" id="9779418at2"/>
<dbReference type="Pfam" id="PF01663">
    <property type="entry name" value="Phosphodiest"/>
    <property type="match status" value="1"/>
</dbReference>
<evidence type="ECO:0000313" key="1">
    <source>
        <dbReference type="EMBL" id="TCL02128.1"/>
    </source>
</evidence>
<dbReference type="RefSeq" id="WP_132921104.1">
    <property type="nucleotide sequence ID" value="NZ_SJOI01000001.1"/>
</dbReference>
<sequence length="600" mass="66855">MSKKVIVFGVDGLMMPLIQKFAAEGALPHIRTMLEQGAAAELLPFISAWGDVNWVSFLSGQSPGTAWVGQAIPADNARNANLLYQLERNGLRAALVHFPESIAAPAPHFTFSPYWGRAEPCPWELYPPAVFTTRYEARRQARTERSQTLGWPPSSPLAYHDKGLWRPLNPTDEKNLYRLDYPATGKTFLLDCRHATPLIRDGERGTELVPGRWSPWLALGPDEDYGQVRFYPGRYDPEHNDIEIIQSQVTLPGRMASDAQLGKALVGQLGPFISQWAVKAAVQETYIRSTYRDAEDQSLWLADSALYLTHQQGYALWIAVHHLIDESHHLCLGQYDPRSPFYDAAQVPRYEAVMRECYQILDRSIGKIIAAMDDDCTLLLASDHGAVPNEYMCDIHRYLARRGLVTLDAQGRPLAARSQVYLKDERGGLEIFINLAGREAGGIVPAARYEAVTEQVLKALGEWQVLHDGQPRKAVAWALRKADAASVGYWGDHAGDVLFTYNTGFVWGTSRHGEDICPVNAPGANHGPQKPTAETEHSANYGVILAYGAGIRKGYYRDRLQRGPHRMTDPAATIAHLLGMEHDALDGNVMYDFLTRDQAQ</sequence>
<dbReference type="Gene3D" id="3.40.720.10">
    <property type="entry name" value="Alkaline Phosphatase, subunit A"/>
    <property type="match status" value="2"/>
</dbReference>
<proteinExistence type="predicted"/>
<comment type="caution">
    <text evidence="1">The sequence shown here is derived from an EMBL/GenBank/DDBJ whole genome shotgun (WGS) entry which is preliminary data.</text>
</comment>